<dbReference type="NCBIfam" id="TIGR01444">
    <property type="entry name" value="fkbM_fam"/>
    <property type="match status" value="1"/>
</dbReference>
<evidence type="ECO:0000259" key="1">
    <source>
        <dbReference type="Pfam" id="PF05050"/>
    </source>
</evidence>
<evidence type="ECO:0000313" key="2">
    <source>
        <dbReference type="EMBL" id="SPE32319.1"/>
    </source>
</evidence>
<dbReference type="GO" id="GO:0008168">
    <property type="term" value="F:methyltransferase activity"/>
    <property type="evidence" value="ECO:0007669"/>
    <property type="project" value="UniProtKB-KW"/>
</dbReference>
<gene>
    <name evidence="2" type="ORF">SBA5_970044</name>
</gene>
<dbReference type="InterPro" id="IPR052514">
    <property type="entry name" value="SAM-dependent_MTase"/>
</dbReference>
<dbReference type="AlphaFoldDB" id="A0A2N9MA20"/>
<dbReference type="PANTHER" id="PTHR34203">
    <property type="entry name" value="METHYLTRANSFERASE, FKBM FAMILY PROTEIN"/>
    <property type="match status" value="1"/>
</dbReference>
<dbReference type="Pfam" id="PF05050">
    <property type="entry name" value="Methyltransf_21"/>
    <property type="match status" value="1"/>
</dbReference>
<dbReference type="Proteomes" id="UP000239735">
    <property type="component" value="Unassembled WGS sequence"/>
</dbReference>
<keyword evidence="2" id="KW-0489">Methyltransferase</keyword>
<dbReference type="PANTHER" id="PTHR34203:SF15">
    <property type="entry name" value="SLL1173 PROTEIN"/>
    <property type="match status" value="1"/>
</dbReference>
<dbReference type="Gene3D" id="3.40.50.150">
    <property type="entry name" value="Vaccinia Virus protein VP39"/>
    <property type="match status" value="1"/>
</dbReference>
<proteinExistence type="predicted"/>
<keyword evidence="2" id="KW-0808">Transferase</keyword>
<dbReference type="InterPro" id="IPR006342">
    <property type="entry name" value="FkbM_mtfrase"/>
</dbReference>
<name>A0A2N9MA20_9BACT</name>
<reference evidence="3" key="1">
    <citation type="submission" date="2018-02" db="EMBL/GenBank/DDBJ databases">
        <authorList>
            <person name="Hausmann B."/>
        </authorList>
    </citation>
    <scope>NUCLEOTIDE SEQUENCE [LARGE SCALE GENOMIC DNA]</scope>
    <source>
        <strain evidence="3">Peat soil MAG SbA5</strain>
    </source>
</reference>
<organism evidence="2 3">
    <name type="scientific">Candidatus Sulfuritelmatomonas gaucii</name>
    <dbReference type="NCBI Taxonomy" id="2043161"/>
    <lineage>
        <taxon>Bacteria</taxon>
        <taxon>Pseudomonadati</taxon>
        <taxon>Acidobacteriota</taxon>
        <taxon>Terriglobia</taxon>
        <taxon>Terriglobales</taxon>
        <taxon>Acidobacteriaceae</taxon>
        <taxon>Candidatus Sulfuritelmatomonas</taxon>
    </lineage>
</organism>
<dbReference type="SUPFAM" id="SSF53335">
    <property type="entry name" value="S-adenosyl-L-methionine-dependent methyltransferases"/>
    <property type="match status" value="1"/>
</dbReference>
<dbReference type="GO" id="GO:0032259">
    <property type="term" value="P:methylation"/>
    <property type="evidence" value="ECO:0007669"/>
    <property type="project" value="UniProtKB-KW"/>
</dbReference>
<dbReference type="EMBL" id="OKRB01000160">
    <property type="protein sequence ID" value="SPE32319.1"/>
    <property type="molecule type" value="Genomic_DNA"/>
</dbReference>
<protein>
    <submittedName>
        <fullName evidence="2">Putative Methyltransferase, FkbM family</fullName>
    </submittedName>
</protein>
<feature type="domain" description="Methyltransferase FkbM" evidence="1">
    <location>
        <begin position="81"/>
        <end position="224"/>
    </location>
</feature>
<sequence>MNSAFIKEVGPIRWAHRTAVRQFFKRIARRDQRMKLPTGEWITLPISDHFASEVYITRADVDWGSERLLDSFLRRSGVFLDVGAHIGYYGLYVLPHVKAVYSFEPDPRVRVFLEKNLSGRPAIEIVPCAVGSTEGKAPFTLERHSEISHLSGREDQAGSQIEVDVVTIDAFVARRSLTVEAIKIDVEGHDAEVIAGSLEVLAQHKPLVLTESKPDAVLFDMMRRVAYRVFAFVRNSRTRERKFVELRSPGAAMGETKMLFLVPDRLAGQFEQVAGEWGIR</sequence>
<accession>A0A2N9MA20</accession>
<evidence type="ECO:0000313" key="3">
    <source>
        <dbReference type="Proteomes" id="UP000239735"/>
    </source>
</evidence>
<dbReference type="InterPro" id="IPR029063">
    <property type="entry name" value="SAM-dependent_MTases_sf"/>
</dbReference>